<protein>
    <submittedName>
        <fullName evidence="2">Uncharacterized protein</fullName>
    </submittedName>
</protein>
<feature type="compositionally biased region" description="Basic and acidic residues" evidence="1">
    <location>
        <begin position="24"/>
        <end position="39"/>
    </location>
</feature>
<name>A0A9I9E9D2_CUCME</name>
<dbReference type="EnsemblPlants" id="MELO3C030614.2.1">
    <property type="protein sequence ID" value="MELO3C030614.2.1"/>
    <property type="gene ID" value="MELO3C030614.2"/>
</dbReference>
<evidence type="ECO:0000256" key="1">
    <source>
        <dbReference type="SAM" id="MobiDB-lite"/>
    </source>
</evidence>
<accession>A0A9I9E9D2</accession>
<dbReference type="Gramene" id="MELO3C030614.2.1">
    <property type="protein sequence ID" value="MELO3C030614.2.1"/>
    <property type="gene ID" value="MELO3C030614.2"/>
</dbReference>
<reference evidence="2" key="1">
    <citation type="submission" date="2023-03" db="UniProtKB">
        <authorList>
            <consortium name="EnsemblPlants"/>
        </authorList>
    </citation>
    <scope>IDENTIFICATION</scope>
</reference>
<dbReference type="AlphaFoldDB" id="A0A9I9E9D2"/>
<feature type="region of interest" description="Disordered" evidence="1">
    <location>
        <begin position="24"/>
        <end position="47"/>
    </location>
</feature>
<proteinExistence type="predicted"/>
<organism evidence="2">
    <name type="scientific">Cucumis melo</name>
    <name type="common">Muskmelon</name>
    <dbReference type="NCBI Taxonomy" id="3656"/>
    <lineage>
        <taxon>Eukaryota</taxon>
        <taxon>Viridiplantae</taxon>
        <taxon>Streptophyta</taxon>
        <taxon>Embryophyta</taxon>
        <taxon>Tracheophyta</taxon>
        <taxon>Spermatophyta</taxon>
        <taxon>Magnoliopsida</taxon>
        <taxon>eudicotyledons</taxon>
        <taxon>Gunneridae</taxon>
        <taxon>Pentapetalae</taxon>
        <taxon>rosids</taxon>
        <taxon>fabids</taxon>
        <taxon>Cucurbitales</taxon>
        <taxon>Cucurbitaceae</taxon>
        <taxon>Benincaseae</taxon>
        <taxon>Cucumis</taxon>
    </lineage>
</organism>
<sequence>MHFRSQSSFSSSYPHCPMLVSSKKEVCRETSHSDEERLYRQKRRWRS</sequence>
<evidence type="ECO:0000313" key="2">
    <source>
        <dbReference type="EnsemblPlants" id="MELO3C030614.2.1"/>
    </source>
</evidence>